<dbReference type="AlphaFoldDB" id="L9X360"/>
<keyword evidence="3" id="KW-1185">Reference proteome</keyword>
<comment type="caution">
    <text evidence="2">The sequence shown here is derived from an EMBL/GenBank/DDBJ whole genome shotgun (WGS) entry which is preliminary data.</text>
</comment>
<proteinExistence type="predicted"/>
<dbReference type="Proteomes" id="UP000011688">
    <property type="component" value="Unassembled WGS sequence"/>
</dbReference>
<evidence type="ECO:0000256" key="1">
    <source>
        <dbReference type="SAM" id="MobiDB-lite"/>
    </source>
</evidence>
<accession>L9X360</accession>
<dbReference type="EMBL" id="AOIB01000028">
    <property type="protein sequence ID" value="ELY56160.1"/>
    <property type="molecule type" value="Genomic_DNA"/>
</dbReference>
<reference evidence="2 3" key="1">
    <citation type="journal article" date="2014" name="PLoS Genet.">
        <title>Phylogenetically driven sequencing of extremely halophilic archaea reveals strategies for static and dynamic osmo-response.</title>
        <authorList>
            <person name="Becker E.A."/>
            <person name="Seitzer P.M."/>
            <person name="Tritt A."/>
            <person name="Larsen D."/>
            <person name="Krusor M."/>
            <person name="Yao A.I."/>
            <person name="Wu D."/>
            <person name="Madern D."/>
            <person name="Eisen J.A."/>
            <person name="Darling A.E."/>
            <person name="Facciotti M.T."/>
        </authorList>
    </citation>
    <scope>NUCLEOTIDE SEQUENCE [LARGE SCALE GENOMIC DNA]</scope>
    <source>
        <strain evidence="2 3">DSM 10524</strain>
    </source>
</reference>
<name>L9X360_9EURY</name>
<feature type="compositionally biased region" description="Basic and acidic residues" evidence="1">
    <location>
        <begin position="32"/>
        <end position="41"/>
    </location>
</feature>
<evidence type="ECO:0000313" key="2">
    <source>
        <dbReference type="EMBL" id="ELY56160.1"/>
    </source>
</evidence>
<evidence type="ECO:0000313" key="3">
    <source>
        <dbReference type="Proteomes" id="UP000011688"/>
    </source>
</evidence>
<protein>
    <submittedName>
        <fullName evidence="2">Uncharacterized protein</fullName>
    </submittedName>
</protein>
<organism evidence="2 3">
    <name type="scientific">Natronococcus amylolyticus DSM 10524</name>
    <dbReference type="NCBI Taxonomy" id="1227497"/>
    <lineage>
        <taxon>Archaea</taxon>
        <taxon>Methanobacteriati</taxon>
        <taxon>Methanobacteriota</taxon>
        <taxon>Stenosarchaea group</taxon>
        <taxon>Halobacteria</taxon>
        <taxon>Halobacteriales</taxon>
        <taxon>Natrialbaceae</taxon>
        <taxon>Natronococcus</taxon>
    </lineage>
</organism>
<gene>
    <name evidence="2" type="ORF">C491_14472</name>
</gene>
<feature type="region of interest" description="Disordered" evidence="1">
    <location>
        <begin position="29"/>
        <end position="48"/>
    </location>
</feature>
<sequence>MVPPRGRDGRVRRERAVSGIRRSVRATVRYSTGDRENRTDGEATAADALECRGDDDDLASERLVRPVRL</sequence>